<sequence length="442" mass="49825">MRQSFFPGLVLVFVVSTYPIFGETEKEKEPKKVSVEASAEIVSDFLWRGISLAGENLRRRNGESYSSFTYAPALQPTVNIFSPEKTFQIQLFGNFQLTDRGDKDSDKRLFQSTSGGVGPSYISEESKYWDPYNQDSCAQTMQNQLTNANGDLTQCGSRVPGRDVNQKQEPNGMRRSDGLFVVFAYHFDPTKLGSFSGGIWFYNTFHKSPAFAMAAPIQTPNAYVSGGTGLPYSPNTFNANNSNAITRLSWHEYFIVWKFPFLKDYEPTLSFFTQYSTENGGYMSGRNYISFSVAREFRKDEFFRIHPSVNVGYAMGNNAIDNKNGIQDITSTLTFFFGDFFVRGGNVYRPDLYIWDTNNAFGYAGGDPNRATWNRTASDGLVPDPSKMYGPANSFVLNSIESFSSGNAAVDSVAKIWAREKYTLQKIPQMLFYFSFGYTHTF</sequence>
<reference evidence="1" key="1">
    <citation type="journal article" date="2019" name="PLoS Negl. Trop. Dis.">
        <title>Revisiting the worldwide diversity of Leptospira species in the environment.</title>
        <authorList>
            <person name="Vincent A.T."/>
            <person name="Schiettekatte O."/>
            <person name="Bourhy P."/>
            <person name="Veyrier F.J."/>
            <person name="Picardeau M."/>
        </authorList>
    </citation>
    <scope>NUCLEOTIDE SEQUENCE [LARGE SCALE GENOMIC DNA]</scope>
    <source>
        <strain evidence="1">201400974</strain>
    </source>
</reference>
<dbReference type="AlphaFoldDB" id="A0A4R9LNG4"/>
<dbReference type="RefSeq" id="WP_135764004.1">
    <property type="nucleotide sequence ID" value="NZ_RQHV01000043.1"/>
</dbReference>
<accession>A0A4R9LNG4</accession>
<organism evidence="1 2">
    <name type="scientific">Leptospira ilyithenensis</name>
    <dbReference type="NCBI Taxonomy" id="2484901"/>
    <lineage>
        <taxon>Bacteria</taxon>
        <taxon>Pseudomonadati</taxon>
        <taxon>Spirochaetota</taxon>
        <taxon>Spirochaetia</taxon>
        <taxon>Leptospirales</taxon>
        <taxon>Leptospiraceae</taxon>
        <taxon>Leptospira</taxon>
    </lineage>
</organism>
<keyword evidence="2" id="KW-1185">Reference proteome</keyword>
<evidence type="ECO:0000313" key="2">
    <source>
        <dbReference type="Proteomes" id="UP000298264"/>
    </source>
</evidence>
<dbReference type="EMBL" id="RQHV01000043">
    <property type="protein sequence ID" value="TGN10368.1"/>
    <property type="molecule type" value="Genomic_DNA"/>
</dbReference>
<gene>
    <name evidence="1" type="ORF">EHS11_08680</name>
</gene>
<name>A0A4R9LNG4_9LEPT</name>
<proteinExistence type="predicted"/>
<dbReference type="Proteomes" id="UP000298264">
    <property type="component" value="Unassembled WGS sequence"/>
</dbReference>
<evidence type="ECO:0000313" key="1">
    <source>
        <dbReference type="EMBL" id="TGN10368.1"/>
    </source>
</evidence>
<protein>
    <submittedName>
        <fullName evidence="1">Uncharacterized protein</fullName>
    </submittedName>
</protein>
<comment type="caution">
    <text evidence="1">The sequence shown here is derived from an EMBL/GenBank/DDBJ whole genome shotgun (WGS) entry which is preliminary data.</text>
</comment>
<dbReference type="OrthoDB" id="343291at2"/>